<dbReference type="PROSITE" id="PS51318">
    <property type="entry name" value="TAT"/>
    <property type="match status" value="1"/>
</dbReference>
<protein>
    <submittedName>
        <fullName evidence="3">Extracellular solute-binding protein</fullName>
    </submittedName>
</protein>
<accession>A0ABS7SIB6</accession>
<dbReference type="InterPro" id="IPR050490">
    <property type="entry name" value="Bact_solute-bd_prot1"/>
</dbReference>
<dbReference type="PROSITE" id="PS51257">
    <property type="entry name" value="PROKAR_LIPOPROTEIN"/>
    <property type="match status" value="1"/>
</dbReference>
<proteinExistence type="predicted"/>
<evidence type="ECO:0000313" key="4">
    <source>
        <dbReference type="Proteomes" id="UP000826651"/>
    </source>
</evidence>
<reference evidence="3 4" key="1">
    <citation type="submission" date="2021-04" db="EMBL/GenBank/DDBJ databases">
        <title>Ruania sp. nov., isolated from sandy soil of mangrove forest.</title>
        <authorList>
            <person name="Ge X."/>
            <person name="Huang R."/>
            <person name="Liu W."/>
        </authorList>
    </citation>
    <scope>NUCLEOTIDE SEQUENCE [LARGE SCALE GENOMIC DNA]</scope>
    <source>
        <strain evidence="3 4">N2-46</strain>
    </source>
</reference>
<keyword evidence="2" id="KW-0732">Signal</keyword>
<evidence type="ECO:0000256" key="1">
    <source>
        <dbReference type="SAM" id="MobiDB-lite"/>
    </source>
</evidence>
<organism evidence="3 4">
    <name type="scientific">Occultella gossypii</name>
    <dbReference type="NCBI Taxonomy" id="2800820"/>
    <lineage>
        <taxon>Bacteria</taxon>
        <taxon>Bacillati</taxon>
        <taxon>Actinomycetota</taxon>
        <taxon>Actinomycetes</taxon>
        <taxon>Micrococcales</taxon>
        <taxon>Ruaniaceae</taxon>
        <taxon>Occultella</taxon>
    </lineage>
</organism>
<dbReference type="SUPFAM" id="SSF53850">
    <property type="entry name" value="Periplasmic binding protein-like II"/>
    <property type="match status" value="1"/>
</dbReference>
<keyword evidence="4" id="KW-1185">Reference proteome</keyword>
<gene>
    <name evidence="3" type="ORF">KCQ71_25505</name>
</gene>
<dbReference type="InterPro" id="IPR006059">
    <property type="entry name" value="SBP"/>
</dbReference>
<dbReference type="PANTHER" id="PTHR43649">
    <property type="entry name" value="ARABINOSE-BINDING PROTEIN-RELATED"/>
    <property type="match status" value="1"/>
</dbReference>
<feature type="region of interest" description="Disordered" evidence="1">
    <location>
        <begin position="36"/>
        <end position="61"/>
    </location>
</feature>
<dbReference type="Gene3D" id="3.40.190.10">
    <property type="entry name" value="Periplasmic binding protein-like II"/>
    <property type="match status" value="2"/>
</dbReference>
<dbReference type="EMBL" id="JAGSHT010000030">
    <property type="protein sequence ID" value="MBZ2199525.1"/>
    <property type="molecule type" value="Genomic_DNA"/>
</dbReference>
<sequence length="555" mass="60544">MSRTTIPTTVTRRLLLQGVALSGAFSAIALTACSPESDAGEQGAFGDRPAPPDSFADAYPDVPAPVAESSYDYDDLETAQQISLMAAGPFNQPRPSDPIQDYIEEQLNVSLSFTSISAADMRNQLALAFTGGDAPDFIAIPSGLRDVAVTLFEQGQLLPVNDILGLMPQAAGYVTDAGQAWASVDGEMIGIPTYDVFGNVQNVYARNDFLGASGMDLPETTDQLLEYARALKENDPTPGEDGPWFMATGAGGNGWGMLDFVRSYFGHPSYNVVDGRINHPMLDGTTRAFLEFVRTLETEGLLPPDWYTTEWEPLKSRTFNDQLGAVTYPGWNLATETYAATGEDFAAVEAWQPLGALTGPGGGGGKLPPGDNPGQLYVFNARLADDEGKLRRIAHMIDTFVYPNVNYWAVAQGGGPEIWPDDVTAEFDPETGLNIFTIPADAPFFADTDLVGLADWQAFGYTLRWQTYTDDVGVHGFEWNQYTQSLERWENFDTRLTLDPRPVQDILTFTETNEIQFVLGGRSFDEWDAYVESWKQNGGQELLDQAAEQLGVEGA</sequence>
<evidence type="ECO:0000313" key="3">
    <source>
        <dbReference type="EMBL" id="MBZ2199525.1"/>
    </source>
</evidence>
<comment type="caution">
    <text evidence="3">The sequence shown here is derived from an EMBL/GenBank/DDBJ whole genome shotgun (WGS) entry which is preliminary data.</text>
</comment>
<dbReference type="PANTHER" id="PTHR43649:SF12">
    <property type="entry name" value="DIACETYLCHITOBIOSE BINDING PROTEIN DASA"/>
    <property type="match status" value="1"/>
</dbReference>
<dbReference type="InterPro" id="IPR006311">
    <property type="entry name" value="TAT_signal"/>
</dbReference>
<evidence type="ECO:0000256" key="2">
    <source>
        <dbReference type="SAM" id="SignalP"/>
    </source>
</evidence>
<name>A0ABS7SIB6_9MICO</name>
<feature type="signal peptide" evidence="2">
    <location>
        <begin position="1"/>
        <end position="29"/>
    </location>
</feature>
<dbReference type="RefSeq" id="WP_223411524.1">
    <property type="nucleotide sequence ID" value="NZ_JAGSHT010000030.1"/>
</dbReference>
<dbReference type="Proteomes" id="UP000826651">
    <property type="component" value="Unassembled WGS sequence"/>
</dbReference>
<feature type="chain" id="PRO_5047527870" evidence="2">
    <location>
        <begin position="30"/>
        <end position="555"/>
    </location>
</feature>
<dbReference type="Pfam" id="PF01547">
    <property type="entry name" value="SBP_bac_1"/>
    <property type="match status" value="1"/>
</dbReference>